<proteinExistence type="predicted"/>
<evidence type="ECO:0000256" key="1">
    <source>
        <dbReference type="SAM" id="Coils"/>
    </source>
</evidence>
<keyword evidence="2" id="KW-0472">Membrane</keyword>
<evidence type="ECO:0000256" key="2">
    <source>
        <dbReference type="SAM" id="Phobius"/>
    </source>
</evidence>
<organism evidence="3">
    <name type="scientific">Eutreptiella gymnastica</name>
    <dbReference type="NCBI Taxonomy" id="73025"/>
    <lineage>
        <taxon>Eukaryota</taxon>
        <taxon>Discoba</taxon>
        <taxon>Euglenozoa</taxon>
        <taxon>Euglenida</taxon>
        <taxon>Spirocuta</taxon>
        <taxon>Euglenophyceae</taxon>
        <taxon>Eutreptiales</taxon>
        <taxon>Eutreptiaceae</taxon>
        <taxon>Eutreptiella</taxon>
    </lineage>
</organism>
<evidence type="ECO:0008006" key="4">
    <source>
        <dbReference type="Google" id="ProtNLM"/>
    </source>
</evidence>
<feature type="coiled-coil region" evidence="1">
    <location>
        <begin position="72"/>
        <end position="105"/>
    </location>
</feature>
<sequence>MAELVGLLLFPIMMLVFEALKMHKCLLFIHLLLMLEMGKKFDNTYLKQWWPWGYATCASLAMGLTHGGRTFFNTLELKRIREEEEAEEEERRKALKKQLVKEKIK</sequence>
<accession>A0A7S4CMN3</accession>
<keyword evidence="2" id="KW-0812">Transmembrane</keyword>
<evidence type="ECO:0000313" key="3">
    <source>
        <dbReference type="EMBL" id="CAE0801369.1"/>
    </source>
</evidence>
<feature type="transmembrane region" description="Helical" evidence="2">
    <location>
        <begin position="52"/>
        <end position="72"/>
    </location>
</feature>
<name>A0A7S4CMN3_9EUGL</name>
<dbReference type="AlphaFoldDB" id="A0A7S4CMN3"/>
<reference evidence="3" key="1">
    <citation type="submission" date="2021-01" db="EMBL/GenBank/DDBJ databases">
        <authorList>
            <person name="Corre E."/>
            <person name="Pelletier E."/>
            <person name="Niang G."/>
            <person name="Scheremetjew M."/>
            <person name="Finn R."/>
            <person name="Kale V."/>
            <person name="Holt S."/>
            <person name="Cochrane G."/>
            <person name="Meng A."/>
            <person name="Brown T."/>
            <person name="Cohen L."/>
        </authorList>
    </citation>
    <scope>NUCLEOTIDE SEQUENCE</scope>
    <source>
        <strain evidence="3">CCMP1594</strain>
    </source>
</reference>
<keyword evidence="1" id="KW-0175">Coiled coil</keyword>
<keyword evidence="2" id="KW-1133">Transmembrane helix</keyword>
<dbReference type="EMBL" id="HBJA01036849">
    <property type="protein sequence ID" value="CAE0801369.1"/>
    <property type="molecule type" value="Transcribed_RNA"/>
</dbReference>
<feature type="transmembrane region" description="Helical" evidence="2">
    <location>
        <begin position="7"/>
        <end position="32"/>
    </location>
</feature>
<protein>
    <recommendedName>
        <fullName evidence="4">Transmembrane protein</fullName>
    </recommendedName>
</protein>
<gene>
    <name evidence="3" type="ORF">EGYM00163_LOCUS12490</name>
</gene>